<accession>Q7URE9</accession>
<sequence length="54" mass="6349">MIYSRDVDRADYNDTENTFLVLSDGVFEPYRIVETCHYFPSQPTVRARRCRTSG</sequence>
<dbReference type="EnsemblBacteria" id="CAD74391">
    <property type="protein sequence ID" value="CAD74391"/>
    <property type="gene ID" value="RB5713"/>
</dbReference>
<dbReference type="InParanoid" id="Q7URE9"/>
<reference evidence="1 2" key="1">
    <citation type="journal article" date="2003" name="Proc. Natl. Acad. Sci. U.S.A.">
        <title>Complete genome sequence of the marine planctomycete Pirellula sp. strain 1.</title>
        <authorList>
            <person name="Gloeckner F.O."/>
            <person name="Kube M."/>
            <person name="Bauer M."/>
            <person name="Teeling H."/>
            <person name="Lombardot T."/>
            <person name="Ludwig W."/>
            <person name="Gade D."/>
            <person name="Beck A."/>
            <person name="Borzym K."/>
            <person name="Heitmann K."/>
            <person name="Rabus R."/>
            <person name="Schlesner H."/>
            <person name="Amann R."/>
            <person name="Reinhardt R."/>
        </authorList>
    </citation>
    <scope>NUCLEOTIDE SEQUENCE [LARGE SCALE GENOMIC DNA]</scope>
    <source>
        <strain evidence="2">DSM 10527 / NCIMB 13988 / SH1</strain>
    </source>
</reference>
<protein>
    <submittedName>
        <fullName evidence="1">Uncharacterized protein</fullName>
    </submittedName>
</protein>
<dbReference type="AlphaFoldDB" id="Q7URE9"/>
<proteinExistence type="predicted"/>
<evidence type="ECO:0000313" key="2">
    <source>
        <dbReference type="Proteomes" id="UP000001025"/>
    </source>
</evidence>
<keyword evidence="2" id="KW-1185">Reference proteome</keyword>
<dbReference type="KEGG" id="rba:RB5713"/>
<dbReference type="HOGENOM" id="CLU_3047382_0_0_0"/>
<organism evidence="1 2">
    <name type="scientific">Rhodopirellula baltica (strain DSM 10527 / NCIMB 13988 / SH1)</name>
    <dbReference type="NCBI Taxonomy" id="243090"/>
    <lineage>
        <taxon>Bacteria</taxon>
        <taxon>Pseudomonadati</taxon>
        <taxon>Planctomycetota</taxon>
        <taxon>Planctomycetia</taxon>
        <taxon>Pirellulales</taxon>
        <taxon>Pirellulaceae</taxon>
        <taxon>Rhodopirellula</taxon>
    </lineage>
</organism>
<dbReference type="EMBL" id="BX294142">
    <property type="protein sequence ID" value="CAD74391.1"/>
    <property type="molecule type" value="Genomic_DNA"/>
</dbReference>
<dbReference type="PATRIC" id="fig|243090.15.peg.2745"/>
<name>Q7URE9_RHOBA</name>
<gene>
    <name evidence="1" type="ordered locus">RB5713</name>
</gene>
<evidence type="ECO:0000313" key="1">
    <source>
        <dbReference type="EMBL" id="CAD74391.1"/>
    </source>
</evidence>
<dbReference type="STRING" id="243090.RB5713"/>
<dbReference type="Proteomes" id="UP000001025">
    <property type="component" value="Chromosome"/>
</dbReference>